<dbReference type="EMBL" id="LNJC01000011">
    <property type="protein sequence ID" value="KYC50576.1"/>
    <property type="molecule type" value="Genomic_DNA"/>
</dbReference>
<dbReference type="InterPro" id="IPR028348">
    <property type="entry name" value="FAD-binding_protein"/>
</dbReference>
<evidence type="ECO:0000313" key="2">
    <source>
        <dbReference type="EMBL" id="KYC47958.1"/>
    </source>
</evidence>
<dbReference type="Pfam" id="PF13450">
    <property type="entry name" value="NAD_binding_8"/>
    <property type="match status" value="1"/>
</dbReference>
<dbReference type="Proteomes" id="UP000092403">
    <property type="component" value="Unassembled WGS sequence"/>
</dbReference>
<accession>A0A150IL59</accession>
<evidence type="ECO:0000313" key="4">
    <source>
        <dbReference type="Proteomes" id="UP000091929"/>
    </source>
</evidence>
<dbReference type="SUPFAM" id="SSF51905">
    <property type="entry name" value="FAD/NAD(P)-binding domain"/>
    <property type="match status" value="1"/>
</dbReference>
<accession>A0A150ISW6</accession>
<dbReference type="AlphaFoldDB" id="A0A150J038"/>
<reference evidence="4 5" key="1">
    <citation type="journal article" date="2016" name="ISME J.">
        <title>Chasing the elusive Euryarchaeota class WSA2: genomes reveal a uniquely fastidious methyl-reducing methanogen.</title>
        <authorList>
            <person name="Nobu M.K."/>
            <person name="Narihiro T."/>
            <person name="Kuroda K."/>
            <person name="Mei R."/>
            <person name="Liu W.T."/>
        </authorList>
    </citation>
    <scope>NUCLEOTIDE SEQUENCE [LARGE SCALE GENOMIC DNA]</scope>
    <source>
        <strain evidence="1">B03fssc0709_Meth_Bin005</strain>
        <strain evidence="2">B15fssc0709_Meth_Bin003</strain>
        <strain evidence="3">BMIXfssc0709_Meth_Bin006</strain>
    </source>
</reference>
<dbReference type="Gene3D" id="3.50.50.60">
    <property type="entry name" value="FAD/NAD(P)-binding domain"/>
    <property type="match status" value="4"/>
</dbReference>
<gene>
    <name evidence="1" type="ORF">APG10_00658</name>
    <name evidence="2" type="ORF">APG11_00733</name>
    <name evidence="3" type="ORF">APG12_00710</name>
</gene>
<evidence type="ECO:0000313" key="5">
    <source>
        <dbReference type="Proteomes" id="UP000092401"/>
    </source>
</evidence>
<organism evidence="3 6">
    <name type="scientific">Candidatus Methanofastidiosum methylothiophilum</name>
    <dbReference type="NCBI Taxonomy" id="1705564"/>
    <lineage>
        <taxon>Archaea</taxon>
        <taxon>Methanobacteriati</taxon>
        <taxon>Methanobacteriota</taxon>
        <taxon>Stenosarchaea group</taxon>
        <taxon>Candidatus Methanofastidiosia</taxon>
        <taxon>Candidatus Methanofastidiosales</taxon>
        <taxon>Candidatus Methanofastidiosaceae</taxon>
        <taxon>Candidatus Methanofastidiosum</taxon>
    </lineage>
</organism>
<comment type="caution">
    <text evidence="3">The sequence shown here is derived from an EMBL/GenBank/DDBJ whole genome shotgun (WGS) entry which is preliminary data.</text>
</comment>
<name>A0A150J038_9EURY</name>
<evidence type="ECO:0000313" key="3">
    <source>
        <dbReference type="EMBL" id="KYC50576.1"/>
    </source>
</evidence>
<dbReference type="PANTHER" id="PTHR43106">
    <property type="entry name" value="DEHYDROGENASE-RELATED"/>
    <property type="match status" value="1"/>
</dbReference>
<dbReference type="EMBL" id="LNGE01000013">
    <property type="protein sequence ID" value="KYC45667.1"/>
    <property type="molecule type" value="Genomic_DNA"/>
</dbReference>
<dbReference type="EMBL" id="LNGF01000013">
    <property type="protein sequence ID" value="KYC47958.1"/>
    <property type="molecule type" value="Genomic_DNA"/>
</dbReference>
<dbReference type="PATRIC" id="fig|1706436.3.peg.665"/>
<dbReference type="PATRIC" id="fig|1706437.3.peg.739"/>
<dbReference type="Proteomes" id="UP000091929">
    <property type="component" value="Unassembled WGS sequence"/>
</dbReference>
<accession>A0A150J038</accession>
<dbReference type="PATRIC" id="fig|1706438.3.peg.713"/>
<proteinExistence type="predicted"/>
<dbReference type="Proteomes" id="UP000092401">
    <property type="component" value="Unassembled WGS sequence"/>
</dbReference>
<sequence>MKKKVVIIGAGPAGLFSAYKLSESGKFDIILLDRGRDVDRRKCPLEYTGECDNCNPCNVLYGTGGSGCLSDGILNLRPDIGGDLEELTGKQDKAIKLVNEVDSIFLEHGAPEKLFIGETNMIEDLQRKAEASGIKFIQIPQRHIGSDYTPVVINSIKKYLEKKGVKFLLLADVTKIEKDKNGYITKYLQKNVSHKLESDYLIAAPGRAGSSFIMSQINELGIKTEHQPIDIGVRVEVSKVVMKHVIEVNRDPKFHIYSKTYDDFVRTFCTNHEGYVMKEQYDGYVGVNGHSMRDIKSQNSNFAFLSRVTLTSPVEDTTSYGISIAKIATVLGGGKPLIQRFGDLRIGRRSTPERIRRSNIKPTLLSATPGDIAMALPYRIVTNLIECLERLDNVLPGVGSDSTLLYAPEIKFYGIRVKVDPSMETNLPNLFVAGDGVGLSRDIVNSAATGILAAEGILKKESSS</sequence>
<evidence type="ECO:0000313" key="1">
    <source>
        <dbReference type="EMBL" id="KYC45667.1"/>
    </source>
</evidence>
<dbReference type="PRINTS" id="PR00368">
    <property type="entry name" value="FADPNR"/>
</dbReference>
<evidence type="ECO:0000313" key="6">
    <source>
        <dbReference type="Proteomes" id="UP000092403"/>
    </source>
</evidence>
<protein>
    <submittedName>
        <fullName evidence="3">Dihydrolipoamide dehydrogenase</fullName>
    </submittedName>
</protein>
<dbReference type="PIRSF" id="PIRSF038984">
    <property type="entry name" value="FAD_binding_protein"/>
    <property type="match status" value="1"/>
</dbReference>
<dbReference type="InterPro" id="IPR036188">
    <property type="entry name" value="FAD/NAD-bd_sf"/>
</dbReference>
<dbReference type="PANTHER" id="PTHR43106:SF1">
    <property type="entry name" value="DEHYDROGENASE-RELATED"/>
    <property type="match status" value="1"/>
</dbReference>